<evidence type="ECO:0000313" key="2">
    <source>
        <dbReference type="Proteomes" id="UP000077066"/>
    </source>
</evidence>
<name>A0A166F0V6_9EURY</name>
<proteinExistence type="predicted"/>
<dbReference type="OrthoDB" id="379152at2157"/>
<protein>
    <submittedName>
        <fullName evidence="1">Uncharacterized protein</fullName>
    </submittedName>
</protein>
<accession>A0A166F0V6</accession>
<gene>
    <name evidence="1" type="ORF">MBFIL_02760</name>
</gene>
<reference evidence="1 2" key="1">
    <citation type="submission" date="2016-04" db="EMBL/GenBank/DDBJ databases">
        <title>Genome sequence of Methanobrevibacter filiformis DSM 11501.</title>
        <authorList>
            <person name="Poehlein A."/>
            <person name="Seedorf H."/>
            <person name="Daniel R."/>
        </authorList>
    </citation>
    <scope>NUCLEOTIDE SEQUENCE [LARGE SCALE GENOMIC DNA]</scope>
    <source>
        <strain evidence="1 2">DSM 11501</strain>
    </source>
</reference>
<dbReference type="AlphaFoldDB" id="A0A166F0V6"/>
<keyword evidence="2" id="KW-1185">Reference proteome</keyword>
<dbReference type="RefSeq" id="WP_066970754.1">
    <property type="nucleotide sequence ID" value="NZ_LWMT01000037.1"/>
</dbReference>
<comment type="caution">
    <text evidence="1">The sequence shown here is derived from an EMBL/GenBank/DDBJ whole genome shotgun (WGS) entry which is preliminary data.</text>
</comment>
<dbReference type="EMBL" id="LWMT01000037">
    <property type="protein sequence ID" value="KZX17206.1"/>
    <property type="molecule type" value="Genomic_DNA"/>
</dbReference>
<dbReference type="PATRIC" id="fig|55758.3.peg.308"/>
<evidence type="ECO:0000313" key="1">
    <source>
        <dbReference type="EMBL" id="KZX17206.1"/>
    </source>
</evidence>
<organism evidence="1 2">
    <name type="scientific">Methanobrevibacter filiformis</name>
    <dbReference type="NCBI Taxonomy" id="55758"/>
    <lineage>
        <taxon>Archaea</taxon>
        <taxon>Methanobacteriati</taxon>
        <taxon>Methanobacteriota</taxon>
        <taxon>Methanomada group</taxon>
        <taxon>Methanobacteria</taxon>
        <taxon>Methanobacteriales</taxon>
        <taxon>Methanobacteriaceae</taxon>
        <taxon>Methanobrevibacter</taxon>
    </lineage>
</organism>
<sequence length="91" mass="10844">MYTIKGTYDGEKFSFENPLPKGNYNVELKLSKIKEKIDDRLKEIIELSGTWDDEDMKIFEEILDDRKNFSKVEKNMIFLDTDIIIEYFHGN</sequence>
<dbReference type="Proteomes" id="UP000077066">
    <property type="component" value="Unassembled WGS sequence"/>
</dbReference>